<keyword evidence="2" id="KW-1185">Reference proteome</keyword>
<name>A0A284RGE5_ARMOS</name>
<protein>
    <submittedName>
        <fullName evidence="1">Uncharacterized protein</fullName>
    </submittedName>
</protein>
<dbReference type="EMBL" id="FUEG01000008">
    <property type="protein sequence ID" value="SJL07823.1"/>
    <property type="molecule type" value="Genomic_DNA"/>
</dbReference>
<gene>
    <name evidence="1" type="ORF">ARMOST_11175</name>
</gene>
<evidence type="ECO:0000313" key="1">
    <source>
        <dbReference type="EMBL" id="SJL07823.1"/>
    </source>
</evidence>
<reference evidence="2" key="1">
    <citation type="journal article" date="2017" name="Nat. Ecol. Evol.">
        <title>Genome expansion and lineage-specific genetic innovations in the forest pathogenic fungi Armillaria.</title>
        <authorList>
            <person name="Sipos G."/>
            <person name="Prasanna A.N."/>
            <person name="Walter M.C."/>
            <person name="O'Connor E."/>
            <person name="Balint B."/>
            <person name="Krizsan K."/>
            <person name="Kiss B."/>
            <person name="Hess J."/>
            <person name="Varga T."/>
            <person name="Slot J."/>
            <person name="Riley R."/>
            <person name="Boka B."/>
            <person name="Rigling D."/>
            <person name="Barry K."/>
            <person name="Lee J."/>
            <person name="Mihaltcheva S."/>
            <person name="LaButti K."/>
            <person name="Lipzen A."/>
            <person name="Waldron R."/>
            <person name="Moloney N.M."/>
            <person name="Sperisen C."/>
            <person name="Kredics L."/>
            <person name="Vagvoelgyi C."/>
            <person name="Patrignani A."/>
            <person name="Fitzpatrick D."/>
            <person name="Nagy I."/>
            <person name="Doyle S."/>
            <person name="Anderson J.B."/>
            <person name="Grigoriev I.V."/>
            <person name="Gueldener U."/>
            <person name="Muensterkoetter M."/>
            <person name="Nagy L.G."/>
        </authorList>
    </citation>
    <scope>NUCLEOTIDE SEQUENCE [LARGE SCALE GENOMIC DNA]</scope>
    <source>
        <strain evidence="2">C18/9</strain>
    </source>
</reference>
<proteinExistence type="predicted"/>
<evidence type="ECO:0000313" key="2">
    <source>
        <dbReference type="Proteomes" id="UP000219338"/>
    </source>
</evidence>
<accession>A0A284RGE5</accession>
<organism evidence="1 2">
    <name type="scientific">Armillaria ostoyae</name>
    <name type="common">Armillaria root rot fungus</name>
    <dbReference type="NCBI Taxonomy" id="47428"/>
    <lineage>
        <taxon>Eukaryota</taxon>
        <taxon>Fungi</taxon>
        <taxon>Dikarya</taxon>
        <taxon>Basidiomycota</taxon>
        <taxon>Agaricomycotina</taxon>
        <taxon>Agaricomycetes</taxon>
        <taxon>Agaricomycetidae</taxon>
        <taxon>Agaricales</taxon>
        <taxon>Marasmiineae</taxon>
        <taxon>Physalacriaceae</taxon>
        <taxon>Armillaria</taxon>
    </lineage>
</organism>
<dbReference type="AlphaFoldDB" id="A0A284RGE5"/>
<sequence>MYVSVGDFSGPDGNNHWQGGQQILNRITYGLALNKQRRATVVVLTIMRHMSGASGRSISHMDCSCLAKILPFGSLTFRWCILKNEDEDDPVRPSKTDFSGTSAMVKMDWFSRSAPSKMNDLVRGRL</sequence>
<dbReference type="Proteomes" id="UP000219338">
    <property type="component" value="Unassembled WGS sequence"/>
</dbReference>